<comment type="subcellular location">
    <subcellularLocation>
        <location evidence="1">Cell membrane</location>
        <topology evidence="1">Multi-pass membrane protein</topology>
    </subcellularLocation>
</comment>
<dbReference type="SFLD" id="SFLDG01168">
    <property type="entry name" value="Ferric_reductase_subgroup_(FRE"/>
    <property type="match status" value="1"/>
</dbReference>
<dbReference type="CDD" id="cd06186">
    <property type="entry name" value="NOX_Duox_like_FAD_NADP"/>
    <property type="match status" value="1"/>
</dbReference>
<feature type="domain" description="FAD-binding FR-type" evidence="16">
    <location>
        <begin position="244"/>
        <end position="379"/>
    </location>
</feature>
<dbReference type="Pfam" id="PF08022">
    <property type="entry name" value="FAD_binding_8"/>
    <property type="match status" value="1"/>
</dbReference>
<evidence type="ECO:0000313" key="17">
    <source>
        <dbReference type="EMBL" id="EPS44272.1"/>
    </source>
</evidence>
<evidence type="ECO:0000313" key="18">
    <source>
        <dbReference type="Proteomes" id="UP000015100"/>
    </source>
</evidence>
<dbReference type="InterPro" id="IPR051410">
    <property type="entry name" value="Ferric/Cupric_Reductase"/>
</dbReference>
<dbReference type="HOGENOM" id="CLU_019268_1_0_1"/>
<dbReference type="GO" id="GO:0006826">
    <property type="term" value="P:iron ion transport"/>
    <property type="evidence" value="ECO:0007669"/>
    <property type="project" value="TreeGrafter"/>
</dbReference>
<evidence type="ECO:0000256" key="13">
    <source>
        <dbReference type="ARBA" id="ARBA00048483"/>
    </source>
</evidence>
<evidence type="ECO:0000256" key="8">
    <source>
        <dbReference type="ARBA" id="ARBA00022989"/>
    </source>
</evidence>
<evidence type="ECO:0000256" key="10">
    <source>
        <dbReference type="ARBA" id="ARBA00023065"/>
    </source>
</evidence>
<keyword evidence="8 15" id="KW-1133">Transmembrane helix</keyword>
<evidence type="ECO:0000256" key="6">
    <source>
        <dbReference type="ARBA" id="ARBA00022692"/>
    </source>
</evidence>
<protein>
    <recommendedName>
        <fullName evidence="3">ferric-chelate reductase (NADPH)</fullName>
        <ecNumber evidence="3">1.16.1.9</ecNumber>
    </recommendedName>
</protein>
<dbReference type="PROSITE" id="PS51384">
    <property type="entry name" value="FAD_FR"/>
    <property type="match status" value="1"/>
</dbReference>
<dbReference type="SUPFAM" id="SSF63380">
    <property type="entry name" value="Riboflavin synthase domain-like"/>
    <property type="match status" value="1"/>
</dbReference>
<evidence type="ECO:0000256" key="12">
    <source>
        <dbReference type="ARBA" id="ARBA00023180"/>
    </source>
</evidence>
<evidence type="ECO:0000256" key="14">
    <source>
        <dbReference type="SAM" id="MobiDB-lite"/>
    </source>
</evidence>
<dbReference type="eggNOG" id="KOG0039">
    <property type="taxonomic scope" value="Eukaryota"/>
</dbReference>
<dbReference type="InterPro" id="IPR013121">
    <property type="entry name" value="Fe_red_NAD-bd_6"/>
</dbReference>
<evidence type="ECO:0000256" key="15">
    <source>
        <dbReference type="SAM" id="Phobius"/>
    </source>
</evidence>
<dbReference type="GO" id="GO:0052851">
    <property type="term" value="F:ferric-chelate reductase (NADPH) activity"/>
    <property type="evidence" value="ECO:0007669"/>
    <property type="project" value="UniProtKB-EC"/>
</dbReference>
<dbReference type="AlphaFoldDB" id="S8C991"/>
<dbReference type="Pfam" id="PF01794">
    <property type="entry name" value="Ferric_reduct"/>
    <property type="match status" value="1"/>
</dbReference>
<dbReference type="SFLD" id="SFLDS00052">
    <property type="entry name" value="Ferric_Reductase_Domain"/>
    <property type="match status" value="1"/>
</dbReference>
<keyword evidence="10" id="KW-0406">Ion transport</keyword>
<feature type="transmembrane region" description="Helical" evidence="15">
    <location>
        <begin position="24"/>
        <end position="46"/>
    </location>
</feature>
<keyword evidence="11 15" id="KW-0472">Membrane</keyword>
<dbReference type="Proteomes" id="UP000015100">
    <property type="component" value="Unassembled WGS sequence"/>
</dbReference>
<evidence type="ECO:0000256" key="2">
    <source>
        <dbReference type="ARBA" id="ARBA00006278"/>
    </source>
</evidence>
<dbReference type="SUPFAM" id="SSF52343">
    <property type="entry name" value="Ferredoxin reductase-like, C-terminal NADP-linked domain"/>
    <property type="match status" value="1"/>
</dbReference>
<feature type="transmembrane region" description="Helical" evidence="15">
    <location>
        <begin position="196"/>
        <end position="217"/>
    </location>
</feature>
<dbReference type="EMBL" id="AQGS01000054">
    <property type="protein sequence ID" value="EPS44272.1"/>
    <property type="molecule type" value="Genomic_DNA"/>
</dbReference>
<feature type="transmembrane region" description="Helical" evidence="15">
    <location>
        <begin position="98"/>
        <end position="117"/>
    </location>
</feature>
<evidence type="ECO:0000256" key="1">
    <source>
        <dbReference type="ARBA" id="ARBA00004651"/>
    </source>
</evidence>
<dbReference type="GO" id="GO:0006879">
    <property type="term" value="P:intracellular iron ion homeostasis"/>
    <property type="evidence" value="ECO:0007669"/>
    <property type="project" value="TreeGrafter"/>
</dbReference>
<evidence type="ECO:0000256" key="7">
    <source>
        <dbReference type="ARBA" id="ARBA00022982"/>
    </source>
</evidence>
<evidence type="ECO:0000256" key="9">
    <source>
        <dbReference type="ARBA" id="ARBA00023002"/>
    </source>
</evidence>
<dbReference type="Pfam" id="PF08030">
    <property type="entry name" value="NAD_binding_6"/>
    <property type="match status" value="1"/>
</dbReference>
<evidence type="ECO:0000259" key="16">
    <source>
        <dbReference type="PROSITE" id="PS51384"/>
    </source>
</evidence>
<comment type="similarity">
    <text evidence="2">Belongs to the ferric reductase (FRE) family.</text>
</comment>
<dbReference type="InterPro" id="IPR017927">
    <property type="entry name" value="FAD-bd_FR_type"/>
</dbReference>
<reference evidence="18" key="2">
    <citation type="submission" date="2013-04" db="EMBL/GenBank/DDBJ databases">
        <title>Genomic mechanisms accounting for the adaptation to parasitism in nematode-trapping fungi.</title>
        <authorList>
            <person name="Ahren D.G."/>
        </authorList>
    </citation>
    <scope>NUCLEOTIDE SEQUENCE [LARGE SCALE GENOMIC DNA]</scope>
    <source>
        <strain evidence="18">CBS 200.50</strain>
    </source>
</reference>
<feature type="transmembrane region" description="Helical" evidence="15">
    <location>
        <begin position="167"/>
        <end position="184"/>
    </location>
</feature>
<dbReference type="OMA" id="GREVWWH"/>
<organism evidence="17 18">
    <name type="scientific">Dactylellina haptotyla (strain CBS 200.50)</name>
    <name type="common">Nematode-trapping fungus</name>
    <name type="synonym">Monacrosporium haptotylum</name>
    <dbReference type="NCBI Taxonomy" id="1284197"/>
    <lineage>
        <taxon>Eukaryota</taxon>
        <taxon>Fungi</taxon>
        <taxon>Dikarya</taxon>
        <taxon>Ascomycota</taxon>
        <taxon>Pezizomycotina</taxon>
        <taxon>Orbiliomycetes</taxon>
        <taxon>Orbiliales</taxon>
        <taxon>Orbiliaceae</taxon>
        <taxon>Dactylellina</taxon>
    </lineage>
</organism>
<keyword evidence="18" id="KW-1185">Reference proteome</keyword>
<dbReference type="Gene3D" id="3.40.50.80">
    <property type="entry name" value="Nucleotide-binding domain of ferredoxin-NADP reductase (FNR) module"/>
    <property type="match status" value="1"/>
</dbReference>
<proteinExistence type="inferred from homology"/>
<keyword evidence="4" id="KW-0813">Transport</keyword>
<name>S8C991_DACHA</name>
<accession>S8C991</accession>
<feature type="region of interest" description="Disordered" evidence="14">
    <location>
        <begin position="462"/>
        <end position="501"/>
    </location>
</feature>
<dbReference type="InterPro" id="IPR013130">
    <property type="entry name" value="Fe3_Rdtase_TM_dom"/>
</dbReference>
<reference evidence="17 18" key="1">
    <citation type="journal article" date="2013" name="PLoS Genet.">
        <title>Genomic mechanisms accounting for the adaptation to parasitism in nematode-trapping fungi.</title>
        <authorList>
            <person name="Meerupati T."/>
            <person name="Andersson K.M."/>
            <person name="Friman E."/>
            <person name="Kumar D."/>
            <person name="Tunlid A."/>
            <person name="Ahren D."/>
        </authorList>
    </citation>
    <scope>NUCLEOTIDE SEQUENCE [LARGE SCALE GENOMIC DNA]</scope>
    <source>
        <strain evidence="17 18">CBS 200.50</strain>
    </source>
</reference>
<comment type="catalytic activity">
    <reaction evidence="13">
        <text>2 a Fe(II)-siderophore + NADP(+) + H(+) = 2 a Fe(III)-siderophore + NADPH</text>
        <dbReference type="Rhea" id="RHEA:28795"/>
        <dbReference type="Rhea" id="RHEA-COMP:11342"/>
        <dbReference type="Rhea" id="RHEA-COMP:11344"/>
        <dbReference type="ChEBI" id="CHEBI:15378"/>
        <dbReference type="ChEBI" id="CHEBI:29033"/>
        <dbReference type="ChEBI" id="CHEBI:29034"/>
        <dbReference type="ChEBI" id="CHEBI:57783"/>
        <dbReference type="ChEBI" id="CHEBI:58349"/>
        <dbReference type="EC" id="1.16.1.9"/>
    </reaction>
</comment>
<dbReference type="GO" id="GO:0015677">
    <property type="term" value="P:copper ion import"/>
    <property type="evidence" value="ECO:0007669"/>
    <property type="project" value="TreeGrafter"/>
</dbReference>
<keyword evidence="9" id="KW-0560">Oxidoreductase</keyword>
<keyword evidence="5" id="KW-1003">Cell membrane</keyword>
<dbReference type="EC" id="1.16.1.9" evidence="3"/>
<keyword evidence="6 15" id="KW-0812">Transmembrane</keyword>
<sequence>MAYPWQIRTFTESEKELRRSALEFYGLLGLFSTLVVATTLVCWFGHVYRYNFVGGSSSASSSPKTVYGRWARFLYLSQWSLNRPLVRSWRWAGSRKSWTFGVFWLAFLAFMTLSATGDDYFHLTKRLAHTAASFLPVHYLLSARSLLQYTAILSYQTHETLNKLHRWLGRTIYALAAVHGGLYINYFIRRSLYEHFFYQDALFGMTGLGIMTAIVITSLPHYRRNHHRFFLNTHQLLSILILPVAWFHIHYIRRYILLSGTIYVLDLVGRSFLTEELKVKVTQFSSTALDLRGTAGWLLSSPDRANVNKIPAGSHFYLYVPTMPRSRGNPFTLASADEKDGEVKFLVRVREGFTRELKDAVDNTVSMTMEGPYGIAAAGVGFGYFDAFLFVTGGIGITMTLGVLRDLIIQIEEGIEAGSTELEKARIKFVWAVSSTEDAAWPVSELLKAGPTTCKPDVEIYVSSRDDDDDGDDMESKRTSVELDDLEEDTSRQSLLPTNTTDQATAAAIAAPSSPKSRSGGNGITAAAIEGLEYRYAGTDVMPTIRTARADLARITEEFMEGMAGKRVAVFVCGPEGMGADVRRTLERHCREALVWVWDERFGM</sequence>
<evidence type="ECO:0000256" key="5">
    <source>
        <dbReference type="ARBA" id="ARBA00022475"/>
    </source>
</evidence>
<gene>
    <name evidence="17" type="ORF">H072_1726</name>
</gene>
<dbReference type="InterPro" id="IPR039261">
    <property type="entry name" value="FNR_nucleotide-bd"/>
</dbReference>
<dbReference type="PANTHER" id="PTHR32361">
    <property type="entry name" value="FERRIC/CUPRIC REDUCTASE TRANSMEMBRANE COMPONENT"/>
    <property type="match status" value="1"/>
</dbReference>
<keyword evidence="12" id="KW-0325">Glycoprotein</keyword>
<dbReference type="InterPro" id="IPR017938">
    <property type="entry name" value="Riboflavin_synthase-like_b-brl"/>
</dbReference>
<dbReference type="InterPro" id="IPR013112">
    <property type="entry name" value="FAD-bd_8"/>
</dbReference>
<evidence type="ECO:0000256" key="3">
    <source>
        <dbReference type="ARBA" id="ARBA00012668"/>
    </source>
</evidence>
<feature type="transmembrane region" description="Helical" evidence="15">
    <location>
        <begin position="137"/>
        <end position="155"/>
    </location>
</feature>
<feature type="transmembrane region" description="Helical" evidence="15">
    <location>
        <begin position="229"/>
        <end position="249"/>
    </location>
</feature>
<dbReference type="OrthoDB" id="10006946at2759"/>
<keyword evidence="7" id="KW-0249">Electron transport</keyword>
<dbReference type="STRING" id="1284197.S8C991"/>
<evidence type="ECO:0000256" key="4">
    <source>
        <dbReference type="ARBA" id="ARBA00022448"/>
    </source>
</evidence>
<evidence type="ECO:0000256" key="11">
    <source>
        <dbReference type="ARBA" id="ARBA00023136"/>
    </source>
</evidence>
<comment type="caution">
    <text evidence="17">The sequence shown here is derived from an EMBL/GenBank/DDBJ whole genome shotgun (WGS) entry which is preliminary data.</text>
</comment>
<dbReference type="PANTHER" id="PTHR32361:SF9">
    <property type="entry name" value="FERRIC REDUCTASE TRANSMEMBRANE COMPONENT 3-RELATED"/>
    <property type="match status" value="1"/>
</dbReference>
<dbReference type="GO" id="GO:0005886">
    <property type="term" value="C:plasma membrane"/>
    <property type="evidence" value="ECO:0007669"/>
    <property type="project" value="UniProtKB-SubCell"/>
</dbReference>